<keyword evidence="8" id="KW-1185">Reference proteome</keyword>
<keyword evidence="4" id="KW-0067">ATP-binding</keyword>
<dbReference type="AlphaFoldDB" id="A0A9N9AP27"/>
<evidence type="ECO:0000256" key="5">
    <source>
        <dbReference type="ARBA" id="ARBA00036813"/>
    </source>
</evidence>
<evidence type="ECO:0000259" key="6">
    <source>
        <dbReference type="Pfam" id="PF00501"/>
    </source>
</evidence>
<feature type="domain" description="AMP-dependent synthetase/ligase" evidence="6">
    <location>
        <begin position="93"/>
        <end position="500"/>
    </location>
</feature>
<dbReference type="Pfam" id="PF00501">
    <property type="entry name" value="AMP-binding"/>
    <property type="match status" value="1"/>
</dbReference>
<dbReference type="PANTHER" id="PTHR43272">
    <property type="entry name" value="LONG-CHAIN-FATTY-ACID--COA LIGASE"/>
    <property type="match status" value="1"/>
</dbReference>
<evidence type="ECO:0000256" key="3">
    <source>
        <dbReference type="ARBA" id="ARBA00022741"/>
    </source>
</evidence>
<dbReference type="GO" id="GO:0004467">
    <property type="term" value="F:long-chain fatty acid-CoA ligase activity"/>
    <property type="evidence" value="ECO:0007669"/>
    <property type="project" value="UniProtKB-EC"/>
</dbReference>
<evidence type="ECO:0000256" key="1">
    <source>
        <dbReference type="ARBA" id="ARBA00006432"/>
    </source>
</evidence>
<dbReference type="PROSITE" id="PS00455">
    <property type="entry name" value="AMP_BINDING"/>
    <property type="match status" value="1"/>
</dbReference>
<dbReference type="PANTHER" id="PTHR43272:SF83">
    <property type="entry name" value="ACYL-COA SYNTHETASE LONG-CHAIN, ISOFORM J"/>
    <property type="match status" value="1"/>
</dbReference>
<dbReference type="GO" id="GO:0005811">
    <property type="term" value="C:lipid droplet"/>
    <property type="evidence" value="ECO:0007669"/>
    <property type="project" value="TreeGrafter"/>
</dbReference>
<reference evidence="7" key="1">
    <citation type="submission" date="2021-06" db="EMBL/GenBank/DDBJ databases">
        <authorList>
            <person name="Kallberg Y."/>
            <person name="Tangrot J."/>
            <person name="Rosling A."/>
        </authorList>
    </citation>
    <scope>NUCLEOTIDE SEQUENCE</scope>
    <source>
        <strain evidence="7">BR232B</strain>
    </source>
</reference>
<gene>
    <name evidence="7" type="ORF">PBRASI_LOCUS4429</name>
</gene>
<evidence type="ECO:0000313" key="7">
    <source>
        <dbReference type="EMBL" id="CAG8537696.1"/>
    </source>
</evidence>
<sequence>MQKVYTVAVGEPAVGEGRVFRSIHSPNELTTRPLPEIKTMYDVTQYAAKTYETKKAIGYRTLTQMVEEEKEVTKIINGVEKKEKKMWKYFQLSGYTWLSYAEVADTVKFIGGGLRRLGLEKGSNIAIYASTSANWMLMAHGCFTQSCTIVTAYDTLGEDGLLHSMNESEVAAIFTNADLLPVIQNVAGKCPTLKHVIYDGEPKSAVLDKLRNTYTALRFSSFDELISLGREFGVEPIPPTPNDLCCIMYTSGSTGNPKGVMLSHANIIATIAGATKALKQHINDDDLFLAYLPLAHVLEFFVEQVCIFNGITLGYGSVRTLTDASVRNCLGDIRELRPTIMTGVPAVWESIRKGILTKVHASSNTAQKVFNAAYKAKEWLVQKRMPTTLLDTVVFDKIKQQTGGRLRFAISGGAPISRETQEFLSITLCPVLQGYGMTESCGMCTIITPEQFTFGSVGAPVSSTEIKLVDVPEAGYASTNTPRPQGEIWIRGPSIATGYYKNEQLTKETFTEDGWLQTGDIGEWHSDGVLFVIDRKKNLVKLSNGEYIALEKLESVYKSCLYVSNIMVYGDSFQARPVALIYPVEQQLVRLAREKGITNLDFKYLCENEEIKAVVLEALLAQAKKASLKPAELLTAVELVPDEWTPQNGLLTAAQKLKRKDLVTKYKSSIDKLYGVKSGSN</sequence>
<evidence type="ECO:0000313" key="8">
    <source>
        <dbReference type="Proteomes" id="UP000789739"/>
    </source>
</evidence>
<proteinExistence type="inferred from homology"/>
<comment type="caution">
    <text evidence="7">The sequence shown here is derived from an EMBL/GenBank/DDBJ whole genome shotgun (WGS) entry which is preliminary data.</text>
</comment>
<dbReference type="OrthoDB" id="1700726at2759"/>
<evidence type="ECO:0000256" key="4">
    <source>
        <dbReference type="ARBA" id="ARBA00022840"/>
    </source>
</evidence>
<dbReference type="InterPro" id="IPR020845">
    <property type="entry name" value="AMP-binding_CS"/>
</dbReference>
<dbReference type="InterPro" id="IPR000873">
    <property type="entry name" value="AMP-dep_synth/lig_dom"/>
</dbReference>
<dbReference type="GO" id="GO:0005783">
    <property type="term" value="C:endoplasmic reticulum"/>
    <property type="evidence" value="ECO:0007669"/>
    <property type="project" value="TreeGrafter"/>
</dbReference>
<dbReference type="Proteomes" id="UP000789739">
    <property type="component" value="Unassembled WGS sequence"/>
</dbReference>
<dbReference type="EMBL" id="CAJVPI010000457">
    <property type="protein sequence ID" value="CAG8537696.1"/>
    <property type="molecule type" value="Genomic_DNA"/>
</dbReference>
<comment type="catalytic activity">
    <reaction evidence="5">
        <text>a long-chain fatty acid + ATP + CoA = a long-chain fatty acyl-CoA + AMP + diphosphate</text>
        <dbReference type="Rhea" id="RHEA:15421"/>
        <dbReference type="ChEBI" id="CHEBI:30616"/>
        <dbReference type="ChEBI" id="CHEBI:33019"/>
        <dbReference type="ChEBI" id="CHEBI:57287"/>
        <dbReference type="ChEBI" id="CHEBI:57560"/>
        <dbReference type="ChEBI" id="CHEBI:83139"/>
        <dbReference type="ChEBI" id="CHEBI:456215"/>
        <dbReference type="EC" id="6.2.1.3"/>
    </reaction>
</comment>
<organism evidence="7 8">
    <name type="scientific">Paraglomus brasilianum</name>
    <dbReference type="NCBI Taxonomy" id="144538"/>
    <lineage>
        <taxon>Eukaryota</taxon>
        <taxon>Fungi</taxon>
        <taxon>Fungi incertae sedis</taxon>
        <taxon>Mucoromycota</taxon>
        <taxon>Glomeromycotina</taxon>
        <taxon>Glomeromycetes</taxon>
        <taxon>Paraglomerales</taxon>
        <taxon>Paraglomeraceae</taxon>
        <taxon>Paraglomus</taxon>
    </lineage>
</organism>
<name>A0A9N9AP27_9GLOM</name>
<protein>
    <submittedName>
        <fullName evidence="7">5122_t:CDS:1</fullName>
    </submittedName>
</protein>
<accession>A0A9N9AP27</accession>
<dbReference type="SUPFAM" id="SSF56801">
    <property type="entry name" value="Acetyl-CoA synthetase-like"/>
    <property type="match status" value="1"/>
</dbReference>
<dbReference type="GO" id="GO:0005886">
    <property type="term" value="C:plasma membrane"/>
    <property type="evidence" value="ECO:0007669"/>
    <property type="project" value="TreeGrafter"/>
</dbReference>
<dbReference type="Gene3D" id="3.40.50.12780">
    <property type="entry name" value="N-terminal domain of ligase-like"/>
    <property type="match status" value="1"/>
</dbReference>
<keyword evidence="2" id="KW-0436">Ligase</keyword>
<dbReference type="InterPro" id="IPR042099">
    <property type="entry name" value="ANL_N_sf"/>
</dbReference>
<comment type="similarity">
    <text evidence="1">Belongs to the ATP-dependent AMP-binding enzyme family.</text>
</comment>
<dbReference type="GO" id="GO:0035336">
    <property type="term" value="P:long-chain fatty-acyl-CoA metabolic process"/>
    <property type="evidence" value="ECO:0007669"/>
    <property type="project" value="TreeGrafter"/>
</dbReference>
<keyword evidence="3" id="KW-0547">Nucleotide-binding</keyword>
<evidence type="ECO:0000256" key="2">
    <source>
        <dbReference type="ARBA" id="ARBA00022598"/>
    </source>
</evidence>
<dbReference type="GO" id="GO:0005524">
    <property type="term" value="F:ATP binding"/>
    <property type="evidence" value="ECO:0007669"/>
    <property type="project" value="UniProtKB-KW"/>
</dbReference>